<proteinExistence type="predicted"/>
<evidence type="ECO:0000313" key="1">
    <source>
        <dbReference type="EMBL" id="GAI47245.1"/>
    </source>
</evidence>
<sequence>YVNFALAIAEMKPIYIVRSQKVNETHNKFA</sequence>
<dbReference type="AlphaFoldDB" id="X1Q860"/>
<name>X1Q860_9ZZZZ</name>
<reference evidence="1" key="1">
    <citation type="journal article" date="2014" name="Front. Microbiol.">
        <title>High frequency of phylogenetically diverse reductive dehalogenase-homologous genes in deep subseafloor sedimentary metagenomes.</title>
        <authorList>
            <person name="Kawai M."/>
            <person name="Futagami T."/>
            <person name="Toyoda A."/>
            <person name="Takaki Y."/>
            <person name="Nishi S."/>
            <person name="Hori S."/>
            <person name="Arai W."/>
            <person name="Tsubouchi T."/>
            <person name="Morono Y."/>
            <person name="Uchiyama I."/>
            <person name="Ito T."/>
            <person name="Fujiyama A."/>
            <person name="Inagaki F."/>
            <person name="Takami H."/>
        </authorList>
    </citation>
    <scope>NUCLEOTIDE SEQUENCE</scope>
    <source>
        <strain evidence="1">Expedition CK06-06</strain>
    </source>
</reference>
<protein>
    <submittedName>
        <fullName evidence="1">Uncharacterized protein</fullName>
    </submittedName>
</protein>
<gene>
    <name evidence="1" type="ORF">S06H3_62241</name>
</gene>
<comment type="caution">
    <text evidence="1">The sequence shown here is derived from an EMBL/GenBank/DDBJ whole genome shotgun (WGS) entry which is preliminary data.</text>
</comment>
<dbReference type="EMBL" id="BARV01040984">
    <property type="protein sequence ID" value="GAI47245.1"/>
    <property type="molecule type" value="Genomic_DNA"/>
</dbReference>
<organism evidence="1">
    <name type="scientific">marine sediment metagenome</name>
    <dbReference type="NCBI Taxonomy" id="412755"/>
    <lineage>
        <taxon>unclassified sequences</taxon>
        <taxon>metagenomes</taxon>
        <taxon>ecological metagenomes</taxon>
    </lineage>
</organism>
<accession>X1Q860</accession>
<feature type="non-terminal residue" evidence="1">
    <location>
        <position position="1"/>
    </location>
</feature>